<dbReference type="InParanoid" id="A0A2K3D901"/>
<dbReference type="GeneID" id="5728322"/>
<dbReference type="PaxDb" id="3055-EDP06410"/>
<gene>
    <name evidence="2" type="ORF">CHLRE_10g418626v5</name>
</gene>
<dbReference type="KEGG" id="cre:CHLRE_10g418626v5"/>
<proteinExistence type="predicted"/>
<dbReference type="AlphaFoldDB" id="A0A2K3D901"/>
<organism evidence="2 3">
    <name type="scientific">Chlamydomonas reinhardtii</name>
    <name type="common">Chlamydomonas smithii</name>
    <dbReference type="NCBI Taxonomy" id="3055"/>
    <lineage>
        <taxon>Eukaryota</taxon>
        <taxon>Viridiplantae</taxon>
        <taxon>Chlorophyta</taxon>
        <taxon>core chlorophytes</taxon>
        <taxon>Chlorophyceae</taxon>
        <taxon>CS clade</taxon>
        <taxon>Chlamydomonadales</taxon>
        <taxon>Chlamydomonadaceae</taxon>
        <taxon>Chlamydomonas</taxon>
    </lineage>
</organism>
<dbReference type="Proteomes" id="UP000006906">
    <property type="component" value="Chromosome 10"/>
</dbReference>
<accession>A0A2K3D901</accession>
<dbReference type="EMBL" id="CM008971">
    <property type="protein sequence ID" value="PNW77010.1"/>
    <property type="molecule type" value="Genomic_DNA"/>
</dbReference>
<evidence type="ECO:0000313" key="3">
    <source>
        <dbReference type="Proteomes" id="UP000006906"/>
    </source>
</evidence>
<feature type="region of interest" description="Disordered" evidence="1">
    <location>
        <begin position="71"/>
        <end position="93"/>
    </location>
</feature>
<evidence type="ECO:0000313" key="2">
    <source>
        <dbReference type="EMBL" id="PNW77010.1"/>
    </source>
</evidence>
<protein>
    <submittedName>
        <fullName evidence="2">Uncharacterized protein</fullName>
    </submittedName>
</protein>
<evidence type="ECO:0000256" key="1">
    <source>
        <dbReference type="SAM" id="MobiDB-lite"/>
    </source>
</evidence>
<reference evidence="2 3" key="1">
    <citation type="journal article" date="2007" name="Science">
        <title>The Chlamydomonas genome reveals the evolution of key animal and plant functions.</title>
        <authorList>
            <person name="Merchant S.S."/>
            <person name="Prochnik S.E."/>
            <person name="Vallon O."/>
            <person name="Harris E.H."/>
            <person name="Karpowicz S.J."/>
            <person name="Witman G.B."/>
            <person name="Terry A."/>
            <person name="Salamov A."/>
            <person name="Fritz-Laylin L.K."/>
            <person name="Marechal-Drouard L."/>
            <person name="Marshall W.F."/>
            <person name="Qu L.H."/>
            <person name="Nelson D.R."/>
            <person name="Sanderfoot A.A."/>
            <person name="Spalding M.H."/>
            <person name="Kapitonov V.V."/>
            <person name="Ren Q."/>
            <person name="Ferris P."/>
            <person name="Lindquist E."/>
            <person name="Shapiro H."/>
            <person name="Lucas S.M."/>
            <person name="Grimwood J."/>
            <person name="Schmutz J."/>
            <person name="Cardol P."/>
            <person name="Cerutti H."/>
            <person name="Chanfreau G."/>
            <person name="Chen C.L."/>
            <person name="Cognat V."/>
            <person name="Croft M.T."/>
            <person name="Dent R."/>
            <person name="Dutcher S."/>
            <person name="Fernandez E."/>
            <person name="Fukuzawa H."/>
            <person name="Gonzalez-Ballester D."/>
            <person name="Gonzalez-Halphen D."/>
            <person name="Hallmann A."/>
            <person name="Hanikenne M."/>
            <person name="Hippler M."/>
            <person name="Inwood W."/>
            <person name="Jabbari K."/>
            <person name="Kalanon M."/>
            <person name="Kuras R."/>
            <person name="Lefebvre P.A."/>
            <person name="Lemaire S.D."/>
            <person name="Lobanov A.V."/>
            <person name="Lohr M."/>
            <person name="Manuell A."/>
            <person name="Meier I."/>
            <person name="Mets L."/>
            <person name="Mittag M."/>
            <person name="Mittelmeier T."/>
            <person name="Moroney J.V."/>
            <person name="Moseley J."/>
            <person name="Napoli C."/>
            <person name="Nedelcu A.M."/>
            <person name="Niyogi K."/>
            <person name="Novoselov S.V."/>
            <person name="Paulsen I.T."/>
            <person name="Pazour G."/>
            <person name="Purton S."/>
            <person name="Ral J.P."/>
            <person name="Riano-Pachon D.M."/>
            <person name="Riekhof W."/>
            <person name="Rymarquis L."/>
            <person name="Schroda M."/>
            <person name="Stern D."/>
            <person name="Umen J."/>
            <person name="Willows R."/>
            <person name="Wilson N."/>
            <person name="Zimmer S.L."/>
            <person name="Allmer J."/>
            <person name="Balk J."/>
            <person name="Bisova K."/>
            <person name="Chen C.J."/>
            <person name="Elias M."/>
            <person name="Gendler K."/>
            <person name="Hauser C."/>
            <person name="Lamb M.R."/>
            <person name="Ledford H."/>
            <person name="Long J.C."/>
            <person name="Minagawa J."/>
            <person name="Page M.D."/>
            <person name="Pan J."/>
            <person name="Pootakham W."/>
            <person name="Roje S."/>
            <person name="Rose A."/>
            <person name="Stahlberg E."/>
            <person name="Terauchi A.M."/>
            <person name="Yang P."/>
            <person name="Ball S."/>
            <person name="Bowler C."/>
            <person name="Dieckmann C.L."/>
            <person name="Gladyshev V.N."/>
            <person name="Green P."/>
            <person name="Jorgensen R."/>
            <person name="Mayfield S."/>
            <person name="Mueller-Roeber B."/>
            <person name="Rajamani S."/>
            <person name="Sayre R.T."/>
            <person name="Brokstein P."/>
            <person name="Dubchak I."/>
            <person name="Goodstein D."/>
            <person name="Hornick L."/>
            <person name="Huang Y.W."/>
            <person name="Jhaveri J."/>
            <person name="Luo Y."/>
            <person name="Martinez D."/>
            <person name="Ngau W.C."/>
            <person name="Otillar B."/>
            <person name="Poliakov A."/>
            <person name="Porter A."/>
            <person name="Szajkowski L."/>
            <person name="Werner G."/>
            <person name="Zhou K."/>
            <person name="Grigoriev I.V."/>
            <person name="Rokhsar D.S."/>
            <person name="Grossman A.R."/>
        </authorList>
    </citation>
    <scope>NUCLEOTIDE SEQUENCE [LARGE SCALE GENOMIC DNA]</scope>
    <source>
        <strain evidence="3">CC-503</strain>
    </source>
</reference>
<sequence length="93" mass="9475">MSARAVALRESRAEAPELDEAAAAARRAAKYAAQQRCRAKKEAAKEAAAKGMDGADDDSDFKDCAMAGPRGGHGAVTGRSCPAVPMLPTPGGC</sequence>
<name>A0A2K3D901_CHLRE</name>
<dbReference type="RefSeq" id="XP_042919819.1">
    <property type="nucleotide sequence ID" value="XM_043066422.1"/>
</dbReference>
<keyword evidence="3" id="KW-1185">Reference proteome</keyword>
<dbReference type="Gramene" id="PNW77010">
    <property type="protein sequence ID" value="PNW77010"/>
    <property type="gene ID" value="CHLRE_10g418626v5"/>
</dbReference>